<protein>
    <submittedName>
        <fullName evidence="2">Serine/threonine protein kinase</fullName>
    </submittedName>
</protein>
<evidence type="ECO:0000313" key="3">
    <source>
        <dbReference type="Proteomes" id="UP000215223"/>
    </source>
</evidence>
<dbReference type="Gene3D" id="3.90.1580.10">
    <property type="entry name" value="paralog of FGE (formylglycine-generating enzyme)"/>
    <property type="match status" value="1"/>
</dbReference>
<reference evidence="2 3" key="1">
    <citation type="submission" date="2017-07" db="EMBL/GenBank/DDBJ databases">
        <title>Amycolatopsis thailandensis Genome sequencing and assembly.</title>
        <authorList>
            <person name="Kaur N."/>
            <person name="Mayilraj S."/>
        </authorList>
    </citation>
    <scope>NUCLEOTIDE SEQUENCE [LARGE SCALE GENOMIC DNA]</scope>
    <source>
        <strain evidence="2 3">JCM 16380</strain>
    </source>
</reference>
<comment type="caution">
    <text evidence="2">The sequence shown here is derived from an EMBL/GenBank/DDBJ whole genome shotgun (WGS) entry which is preliminary data.</text>
</comment>
<dbReference type="OrthoDB" id="9768004at2"/>
<gene>
    <name evidence="2" type="ORF">CFP71_14805</name>
</gene>
<dbReference type="EMBL" id="NMQT01000051">
    <property type="protein sequence ID" value="OXM56098.1"/>
    <property type="molecule type" value="Genomic_DNA"/>
</dbReference>
<dbReference type="AlphaFoldDB" id="A0A229SB17"/>
<keyword evidence="2" id="KW-0723">Serine/threonine-protein kinase</keyword>
<keyword evidence="2" id="KW-0418">Kinase</keyword>
<dbReference type="PANTHER" id="PTHR23150">
    <property type="entry name" value="SULFATASE MODIFYING FACTOR 1, 2"/>
    <property type="match status" value="1"/>
</dbReference>
<organism evidence="2 3">
    <name type="scientific">Amycolatopsis thailandensis</name>
    <dbReference type="NCBI Taxonomy" id="589330"/>
    <lineage>
        <taxon>Bacteria</taxon>
        <taxon>Bacillati</taxon>
        <taxon>Actinomycetota</taxon>
        <taxon>Actinomycetes</taxon>
        <taxon>Pseudonocardiales</taxon>
        <taxon>Pseudonocardiaceae</taxon>
        <taxon>Amycolatopsis</taxon>
    </lineage>
</organism>
<dbReference type="InterPro" id="IPR051043">
    <property type="entry name" value="Sulfatase_Mod_Factor_Kinase"/>
</dbReference>
<accession>A0A229SB17</accession>
<dbReference type="InterPro" id="IPR005532">
    <property type="entry name" value="SUMF_dom"/>
</dbReference>
<name>A0A229SB17_9PSEU</name>
<dbReference type="RefSeq" id="WP_093934430.1">
    <property type="nucleotide sequence ID" value="NZ_NMQT01000051.1"/>
</dbReference>
<feature type="domain" description="Sulfatase-modifying factor enzyme-like" evidence="1">
    <location>
        <begin position="6"/>
        <end position="240"/>
    </location>
</feature>
<dbReference type="Proteomes" id="UP000215223">
    <property type="component" value="Unassembled WGS sequence"/>
</dbReference>
<sequence>MREQLVDWIDVPEGAVHRGTPLDRIDEVTHRYADTGVPRAWFEKETPRARVPVAAFRIARVPVTIGQWARFAHATGRDRPTEPSTHPVSGVSWGAAVAYCDWISDDLGSDVRLPTEDEWERAARGDDEREFPWGDEYRTGLANLVDLGVGTTTPVGAFPDGASPFGVLDMAGNVDEWTSTPYAPYPGAPSEVPLRENWAFDPHITRGGCFRHDRDLARCARRHGAYEADLRAIGTGFRVATST</sequence>
<keyword evidence="3" id="KW-1185">Reference proteome</keyword>
<dbReference type="InterPro" id="IPR016187">
    <property type="entry name" value="CTDL_fold"/>
</dbReference>
<dbReference type="GO" id="GO:0004674">
    <property type="term" value="F:protein serine/threonine kinase activity"/>
    <property type="evidence" value="ECO:0007669"/>
    <property type="project" value="UniProtKB-KW"/>
</dbReference>
<evidence type="ECO:0000313" key="2">
    <source>
        <dbReference type="EMBL" id="OXM56098.1"/>
    </source>
</evidence>
<keyword evidence="2" id="KW-0808">Transferase</keyword>
<dbReference type="PANTHER" id="PTHR23150:SF19">
    <property type="entry name" value="FORMYLGLYCINE-GENERATING ENZYME"/>
    <property type="match status" value="1"/>
</dbReference>
<evidence type="ECO:0000259" key="1">
    <source>
        <dbReference type="Pfam" id="PF03781"/>
    </source>
</evidence>
<dbReference type="SUPFAM" id="SSF56436">
    <property type="entry name" value="C-type lectin-like"/>
    <property type="match status" value="1"/>
</dbReference>
<dbReference type="InterPro" id="IPR042095">
    <property type="entry name" value="SUMF_sf"/>
</dbReference>
<dbReference type="Pfam" id="PF03781">
    <property type="entry name" value="FGE-sulfatase"/>
    <property type="match status" value="1"/>
</dbReference>
<proteinExistence type="predicted"/>
<dbReference type="GO" id="GO:0120147">
    <property type="term" value="F:formylglycine-generating oxidase activity"/>
    <property type="evidence" value="ECO:0007669"/>
    <property type="project" value="TreeGrafter"/>
</dbReference>